<name>A0A7T2GIM0_9SPHN</name>
<proteinExistence type="predicted"/>
<gene>
    <name evidence="1" type="ORF">IC614_09545</name>
</gene>
<reference evidence="1 2" key="1">
    <citation type="submission" date="2020-11" db="EMBL/GenBank/DDBJ databases">
        <title>Genome seq and assembly of Sphingosinicella sp.</title>
        <authorList>
            <person name="Chhetri G."/>
        </authorList>
    </citation>
    <scope>NUCLEOTIDE SEQUENCE [LARGE SCALE GENOMIC DNA]</scope>
    <source>
        <strain evidence="1 2">UDD2</strain>
    </source>
</reference>
<evidence type="ECO:0008006" key="3">
    <source>
        <dbReference type="Google" id="ProtNLM"/>
    </source>
</evidence>
<protein>
    <recommendedName>
        <fullName evidence="3">Haemolysin activator HlyB C-terminal domain-containing protein</fullName>
    </recommendedName>
</protein>
<keyword evidence="2" id="KW-1185">Reference proteome</keyword>
<accession>A0A7T2GIM0</accession>
<dbReference type="Proteomes" id="UP000594873">
    <property type="component" value="Chromosome"/>
</dbReference>
<organism evidence="1 2">
    <name type="scientific">Allosphingosinicella flava</name>
    <dbReference type="NCBI Taxonomy" id="2771430"/>
    <lineage>
        <taxon>Bacteria</taxon>
        <taxon>Pseudomonadati</taxon>
        <taxon>Pseudomonadota</taxon>
        <taxon>Alphaproteobacteria</taxon>
        <taxon>Sphingomonadales</taxon>
        <taxon>Sphingomonadaceae</taxon>
        <taxon>Allosphingosinicella</taxon>
    </lineage>
</organism>
<dbReference type="AlphaFoldDB" id="A0A7T2GIM0"/>
<evidence type="ECO:0000313" key="2">
    <source>
        <dbReference type="Proteomes" id="UP000594873"/>
    </source>
</evidence>
<sequence>MARDAGVSAFPSPALGGSQIGGRIRYRLARSGTLSASLRFYAPADRLKAGDVAAGLDWRPVGTIPAGLLVERRQAFGPDGRSAFSLTAYGGISTAVGRAAIDLYGQAGIVGARNRDMFADGIAAVRFQLDDALPVKVGAGAWAAAQPGAARVDIGPTIALRPADAPVTIALDWRQRIAGNAAPDSGPVLSLAVGF</sequence>
<dbReference type="KEGG" id="sflv:IC614_09545"/>
<dbReference type="EMBL" id="CP065592">
    <property type="protein sequence ID" value="QPQ54569.1"/>
    <property type="molecule type" value="Genomic_DNA"/>
</dbReference>
<evidence type="ECO:0000313" key="1">
    <source>
        <dbReference type="EMBL" id="QPQ54569.1"/>
    </source>
</evidence>
<dbReference type="RefSeq" id="WP_200971095.1">
    <property type="nucleotide sequence ID" value="NZ_CP065592.1"/>
</dbReference>